<dbReference type="Gene3D" id="1.20.120.420">
    <property type="entry name" value="translation initiation factor eif-2b, domain 1"/>
    <property type="match status" value="1"/>
</dbReference>
<dbReference type="PANTHER" id="PTHR43475:SF1">
    <property type="entry name" value="METHYLTHIORIBOSE-1-PHOSPHATE ISOMERASE"/>
    <property type="match status" value="1"/>
</dbReference>
<proteinExistence type="inferred from homology"/>
<evidence type="ECO:0000256" key="1">
    <source>
        <dbReference type="ARBA" id="ARBA00023235"/>
    </source>
</evidence>
<dbReference type="InterPro" id="IPR037171">
    <property type="entry name" value="NagB/RpiA_transferase-like"/>
</dbReference>
<dbReference type="OrthoDB" id="9803436at2"/>
<sequence length="355" mass="39552">MERADEGLAFLLRYENIAWYKNGEVRILDRRIYPIRTEFVTCKSVQEVAQAIKDMVTQSAGPYLAAAMGMALAAHEIADRKDVDVLTYMEDAAYTLSHARPTTVEQMKRIVGGAVDIVRQSLREGTRGEALVEALFQYAFNFVNNNYKKYTLVGENLAKLIPKNGTIMTQCFGDTVVGTILRACKRLNNPIKVICAETRPYFQGSRLTASVACDMGFPVTVITDNMPGYTLKAKNVDLFTSASDVITVDGHIINKVGTFQIALAAHYYGIPYYVTGTPDPDHPDIRDVRIEERDPELVLKALDVKLTMDGVEGFYPAFDITPPELCSGVVTDLGVYLPQDLKRYFADSEKNSQEE</sequence>
<reference evidence="3 4" key="1">
    <citation type="journal article" date="2010" name="Stand. Genomic Sci.">
        <title>Complete genome sequence of Spirochaeta smaragdinae type strain (SEBR 4228).</title>
        <authorList>
            <person name="Mavromatis K."/>
            <person name="Yasawong M."/>
            <person name="Chertkov O."/>
            <person name="Lapidus A."/>
            <person name="Lucas S."/>
            <person name="Nolan M."/>
            <person name="Del Rio T.G."/>
            <person name="Tice H."/>
            <person name="Cheng J.F."/>
            <person name="Pitluck S."/>
            <person name="Liolios K."/>
            <person name="Ivanova N."/>
            <person name="Tapia R."/>
            <person name="Han C."/>
            <person name="Bruce D."/>
            <person name="Goodwin L."/>
            <person name="Pati A."/>
            <person name="Chen A."/>
            <person name="Palaniappan K."/>
            <person name="Land M."/>
            <person name="Hauser L."/>
            <person name="Chang Y.J."/>
            <person name="Jeffries C.D."/>
            <person name="Detter J.C."/>
            <person name="Rohde M."/>
            <person name="Brambilla E."/>
            <person name="Spring S."/>
            <person name="Goker M."/>
            <person name="Sikorski J."/>
            <person name="Woyke T."/>
            <person name="Bristow J."/>
            <person name="Eisen J.A."/>
            <person name="Markowitz V."/>
            <person name="Hugenholtz P."/>
            <person name="Klenk H.P."/>
            <person name="Kyrpides N.C."/>
        </authorList>
    </citation>
    <scope>NUCLEOTIDE SEQUENCE [LARGE SCALE GENOMIC DNA]</scope>
    <source>
        <strain evidence="4">DSM 11293 / JCM 15392 / SEBR 4228</strain>
    </source>
</reference>
<dbReference type="NCBIfam" id="NF004326">
    <property type="entry name" value="PRK05720.1"/>
    <property type="match status" value="1"/>
</dbReference>
<name>E1R1Y2_SEDSS</name>
<keyword evidence="1 3" id="KW-0413">Isomerase</keyword>
<dbReference type="Pfam" id="PF01008">
    <property type="entry name" value="IF-2B"/>
    <property type="match status" value="1"/>
</dbReference>
<dbReference type="EMBL" id="CP002116">
    <property type="protein sequence ID" value="ADK81508.1"/>
    <property type="molecule type" value="Genomic_DNA"/>
</dbReference>
<dbReference type="eggNOG" id="COG0182">
    <property type="taxonomic scope" value="Bacteria"/>
</dbReference>
<dbReference type="InterPro" id="IPR000649">
    <property type="entry name" value="IF-2B-related"/>
</dbReference>
<dbReference type="NCBIfam" id="TIGR00524">
    <property type="entry name" value="eIF-2B_rel"/>
    <property type="match status" value="1"/>
</dbReference>
<keyword evidence="4" id="KW-1185">Reference proteome</keyword>
<evidence type="ECO:0000256" key="2">
    <source>
        <dbReference type="RuleBase" id="RU003814"/>
    </source>
</evidence>
<dbReference type="STRING" id="573413.Spirs_2394"/>
<dbReference type="PANTHER" id="PTHR43475">
    <property type="entry name" value="METHYLTHIORIBOSE-1-PHOSPHATE ISOMERASE"/>
    <property type="match status" value="1"/>
</dbReference>
<dbReference type="Proteomes" id="UP000002318">
    <property type="component" value="Chromosome"/>
</dbReference>
<dbReference type="Gene3D" id="3.40.50.10470">
    <property type="entry name" value="Translation initiation factor eif-2b, domain 2"/>
    <property type="match status" value="1"/>
</dbReference>
<evidence type="ECO:0000313" key="3">
    <source>
        <dbReference type="EMBL" id="ADK81508.1"/>
    </source>
</evidence>
<comment type="similarity">
    <text evidence="2">Belongs to the eIF-2B alpha/beta/delta subunits family.</text>
</comment>
<dbReference type="InterPro" id="IPR011559">
    <property type="entry name" value="Initiation_fac_2B_a/b/d"/>
</dbReference>
<evidence type="ECO:0000313" key="4">
    <source>
        <dbReference type="Proteomes" id="UP000002318"/>
    </source>
</evidence>
<dbReference type="InterPro" id="IPR027363">
    <property type="entry name" value="M1Pi_N"/>
</dbReference>
<dbReference type="EC" id="5.3.1.23" evidence="3"/>
<dbReference type="GO" id="GO:0046523">
    <property type="term" value="F:S-methyl-5-thioribose-1-phosphate isomerase activity"/>
    <property type="evidence" value="ECO:0007669"/>
    <property type="project" value="UniProtKB-EC"/>
</dbReference>
<dbReference type="KEGG" id="ssm:Spirs_2394"/>
<protein>
    <submittedName>
        <fullName evidence="3">EIF-2B alpha/beta/delta-related uncharacterized protein</fullName>
        <ecNumber evidence="3">5.3.1.23</ecNumber>
    </submittedName>
</protein>
<dbReference type="GO" id="GO:0019509">
    <property type="term" value="P:L-methionine salvage from methylthioadenosine"/>
    <property type="evidence" value="ECO:0007669"/>
    <property type="project" value="TreeGrafter"/>
</dbReference>
<organism evidence="3 4">
    <name type="scientific">Sediminispirochaeta smaragdinae (strain DSM 11293 / JCM 15392 / SEBR 4228)</name>
    <name type="common">Spirochaeta smaragdinae</name>
    <dbReference type="NCBI Taxonomy" id="573413"/>
    <lineage>
        <taxon>Bacteria</taxon>
        <taxon>Pseudomonadati</taxon>
        <taxon>Spirochaetota</taxon>
        <taxon>Spirochaetia</taxon>
        <taxon>Spirochaetales</taxon>
        <taxon>Spirochaetaceae</taxon>
        <taxon>Sediminispirochaeta</taxon>
    </lineage>
</organism>
<gene>
    <name evidence="3" type="ordered locus">Spirs_2394</name>
</gene>
<dbReference type="HOGENOM" id="CLU_016218_2_0_12"/>
<dbReference type="RefSeq" id="WP_013254971.1">
    <property type="nucleotide sequence ID" value="NC_014364.1"/>
</dbReference>
<accession>E1R1Y2</accession>
<dbReference type="InterPro" id="IPR042529">
    <property type="entry name" value="IF_2B-like_C"/>
</dbReference>
<dbReference type="AlphaFoldDB" id="E1R1Y2"/>
<dbReference type="SUPFAM" id="SSF100950">
    <property type="entry name" value="NagB/RpiA/CoA transferase-like"/>
    <property type="match status" value="1"/>
</dbReference>